<comment type="caution">
    <text evidence="2">The sequence shown here is derived from an EMBL/GenBank/DDBJ whole genome shotgun (WGS) entry which is preliminary data.</text>
</comment>
<evidence type="ECO:0000313" key="2">
    <source>
        <dbReference type="EMBL" id="GAI76018.1"/>
    </source>
</evidence>
<evidence type="ECO:0000256" key="1">
    <source>
        <dbReference type="SAM" id="Phobius"/>
    </source>
</evidence>
<organism evidence="2">
    <name type="scientific">marine sediment metagenome</name>
    <dbReference type="NCBI Taxonomy" id="412755"/>
    <lineage>
        <taxon>unclassified sequences</taxon>
        <taxon>metagenomes</taxon>
        <taxon>ecological metagenomes</taxon>
    </lineage>
</organism>
<keyword evidence="1" id="KW-0812">Transmembrane</keyword>
<dbReference type="AlphaFoldDB" id="X1R649"/>
<protein>
    <submittedName>
        <fullName evidence="2">Uncharacterized protein</fullName>
    </submittedName>
</protein>
<name>X1R649_9ZZZZ</name>
<gene>
    <name evidence="2" type="ORF">S12H4_16100</name>
</gene>
<proteinExistence type="predicted"/>
<sequence length="163" mass="17629">MAYRLIKDFVYPLGESYEGEAALSTFEFGTPAGVIAGPIADHMIDEFETQCLDEGLHMLRLKVWADTSPLLETKFTCQMTCCAASNPLPVWVIPLIPKIISAVVTIVVVVFIYLSIREVKGVAYSPAGEKIAEAAKWIGIGLGAMGVATIISKARPRRAKEAA</sequence>
<keyword evidence="1" id="KW-0472">Membrane</keyword>
<feature type="transmembrane region" description="Helical" evidence="1">
    <location>
        <begin position="95"/>
        <end position="114"/>
    </location>
</feature>
<accession>X1R649</accession>
<feature type="transmembrane region" description="Helical" evidence="1">
    <location>
        <begin position="134"/>
        <end position="151"/>
    </location>
</feature>
<reference evidence="2" key="1">
    <citation type="journal article" date="2014" name="Front. Microbiol.">
        <title>High frequency of phylogenetically diverse reductive dehalogenase-homologous genes in deep subseafloor sedimentary metagenomes.</title>
        <authorList>
            <person name="Kawai M."/>
            <person name="Futagami T."/>
            <person name="Toyoda A."/>
            <person name="Takaki Y."/>
            <person name="Nishi S."/>
            <person name="Hori S."/>
            <person name="Arai W."/>
            <person name="Tsubouchi T."/>
            <person name="Morono Y."/>
            <person name="Uchiyama I."/>
            <person name="Ito T."/>
            <person name="Fujiyama A."/>
            <person name="Inagaki F."/>
            <person name="Takami H."/>
        </authorList>
    </citation>
    <scope>NUCLEOTIDE SEQUENCE</scope>
    <source>
        <strain evidence="2">Expedition CK06-06</strain>
    </source>
</reference>
<keyword evidence="1" id="KW-1133">Transmembrane helix</keyword>
<dbReference type="EMBL" id="BARW01007770">
    <property type="protein sequence ID" value="GAI76018.1"/>
    <property type="molecule type" value="Genomic_DNA"/>
</dbReference>